<evidence type="ECO:0000256" key="1">
    <source>
        <dbReference type="SAM" id="MobiDB-lite"/>
    </source>
</evidence>
<evidence type="ECO:0000313" key="3">
    <source>
        <dbReference type="Proteomes" id="UP000815677"/>
    </source>
</evidence>
<accession>A0ABQ0KX77</accession>
<name>A0ABQ0KX77_MYCCL</name>
<feature type="region of interest" description="Disordered" evidence="1">
    <location>
        <begin position="1"/>
        <end position="44"/>
    </location>
</feature>
<keyword evidence="3" id="KW-1185">Reference proteome</keyword>
<evidence type="ECO:0008006" key="4">
    <source>
        <dbReference type="Google" id="ProtNLM"/>
    </source>
</evidence>
<organism evidence="2 3">
    <name type="scientific">Mycena chlorophos</name>
    <name type="common">Agaric fungus</name>
    <name type="synonym">Agaricus chlorophos</name>
    <dbReference type="NCBI Taxonomy" id="658473"/>
    <lineage>
        <taxon>Eukaryota</taxon>
        <taxon>Fungi</taxon>
        <taxon>Dikarya</taxon>
        <taxon>Basidiomycota</taxon>
        <taxon>Agaricomycotina</taxon>
        <taxon>Agaricomycetes</taxon>
        <taxon>Agaricomycetidae</taxon>
        <taxon>Agaricales</taxon>
        <taxon>Marasmiineae</taxon>
        <taxon>Mycenaceae</taxon>
        <taxon>Mycena</taxon>
    </lineage>
</organism>
<protein>
    <recommendedName>
        <fullName evidence="4">VWFA domain-containing protein</fullName>
    </recommendedName>
</protein>
<evidence type="ECO:0000313" key="2">
    <source>
        <dbReference type="EMBL" id="GAT42832.1"/>
    </source>
</evidence>
<gene>
    <name evidence="2" type="ORF">MCHLO_00530</name>
</gene>
<proteinExistence type="predicted"/>
<sequence>MKLVRSGPRSRFRTQPPRMGDCMRRPRRHLHNGAVEQEEKGQALTKETPPTKVALAYLTPTSWVLVWACDDVLAPQRRLRSFFARDNIAMPPTRRLGRGRGGCTSPGRDRRSKRLFVMCSSRRPQIAPCRSLTGKLQAPNSPVSGYARAAPCRSDQLFNACCAAFGSALDVVVGRRFKAVRNCKPAWPAVWLPPKLSGSMLQMIQERSLSTARDMLCPCRRWSTAPYLIPPSLTRHSSPFCSRELSATRTRPCWPDSQAALRERRVCSCHRGCLRPVCMVLSGVRASAEPPVVLDEALVDPWTTYQVGPALAPLVLVCGTWLRSSPSASSIQDIAAALWSTKTFLSTKGSDGSSRASRLSLSVTDGRRSAYAPGASVRGAKALVARGVGLRLSGRILLDICNAVRPYNRVGVLTFATSRVVAIVYEQPGPRRLATFAGT</sequence>
<reference evidence="2" key="1">
    <citation type="submission" date="2014-09" db="EMBL/GenBank/DDBJ databases">
        <title>Genome sequence of the luminous mushroom Mycena chlorophos for searching fungal bioluminescence genes.</title>
        <authorList>
            <person name="Tanaka Y."/>
            <person name="Kasuga D."/>
            <person name="Oba Y."/>
            <person name="Hase S."/>
            <person name="Sato K."/>
            <person name="Oba Y."/>
            <person name="Sakakibara Y."/>
        </authorList>
    </citation>
    <scope>NUCLEOTIDE SEQUENCE</scope>
</reference>
<dbReference type="EMBL" id="DF838317">
    <property type="protein sequence ID" value="GAT42832.1"/>
    <property type="molecule type" value="Genomic_DNA"/>
</dbReference>
<dbReference type="Proteomes" id="UP000815677">
    <property type="component" value="Unassembled WGS sequence"/>
</dbReference>